<dbReference type="Proteomes" id="UP000321532">
    <property type="component" value="Unassembled WGS sequence"/>
</dbReference>
<comment type="caution">
    <text evidence="1">The sequence shown here is derived from an EMBL/GenBank/DDBJ whole genome shotgun (WGS) entry which is preliminary data.</text>
</comment>
<evidence type="ECO:0000313" key="2">
    <source>
        <dbReference type="Proteomes" id="UP000321532"/>
    </source>
</evidence>
<proteinExistence type="predicted"/>
<protein>
    <submittedName>
        <fullName evidence="1">Uncharacterized protein</fullName>
    </submittedName>
</protein>
<dbReference type="OrthoDB" id="844533at2"/>
<dbReference type="InterPro" id="IPR036525">
    <property type="entry name" value="Tubulin/FtsZ_GTPase_sf"/>
</dbReference>
<dbReference type="AlphaFoldDB" id="A0A512ASS5"/>
<dbReference type="RefSeq" id="WP_146894811.1">
    <property type="nucleotide sequence ID" value="NZ_BJYS01000002.1"/>
</dbReference>
<dbReference type="SUPFAM" id="SSF52490">
    <property type="entry name" value="Tubulin nucleotide-binding domain-like"/>
    <property type="match status" value="1"/>
</dbReference>
<reference evidence="1 2" key="1">
    <citation type="submission" date="2019-07" db="EMBL/GenBank/DDBJ databases">
        <title>Whole genome shotgun sequence of Adhaeribacter aerolatus NBRC 106133.</title>
        <authorList>
            <person name="Hosoyama A."/>
            <person name="Uohara A."/>
            <person name="Ohji S."/>
            <person name="Ichikawa N."/>
        </authorList>
    </citation>
    <scope>NUCLEOTIDE SEQUENCE [LARGE SCALE GENOMIC DNA]</scope>
    <source>
        <strain evidence="1 2">NBRC 106133</strain>
    </source>
</reference>
<keyword evidence="2" id="KW-1185">Reference proteome</keyword>
<dbReference type="Gene3D" id="3.40.50.1440">
    <property type="entry name" value="Tubulin/FtsZ, GTPase domain"/>
    <property type="match status" value="1"/>
</dbReference>
<name>A0A512ASS5_9BACT</name>
<dbReference type="EMBL" id="BJYS01000002">
    <property type="protein sequence ID" value="GEO02764.1"/>
    <property type="molecule type" value="Genomic_DNA"/>
</dbReference>
<sequence length="482" mass="53996">MSKLFIFGIGGTGSRVIRSLTMLLAAGAEIKNCEKIIPIIIDPDAQNGDMNRTVELLKVYRRLHKHLGSRPNGFFKTDISTLSSLANDTDGAVQDTFVFDFGGINQRFRDYIHYNTLTPGTKSVVDLLFTEDNLESPLTIGFRGSPNIGSIVLNKVVESAEIQYFAKNFQKGDRIFFVSSIFGGTGAAGFPLLLKNLKDPNSPLANAGYIQDALTGAITVLPYFALQADDGSVIDSNAFITKTRAALSYYEQHLNGLEALYYIADTPDAPYQNQPGGSGQQNRAHIIELLSAMAVLDFMDYGPADFGSSTLYHEFGLAEDAREIQFGHLSPESKEKIAESLSRFLYFATYFNNYLREDSDSPYYKTLELNNLLGKDSLFKDLDKIINSQDFGFLNWLKELNHNQRSFAPFNLSTDDFNLMIRGKEIITKAWNPFDKGISHGFFRNELDATEKKINEPDRFRKFVMLFENATQKAFSEKVKAV</sequence>
<organism evidence="1 2">
    <name type="scientific">Adhaeribacter aerolatus</name>
    <dbReference type="NCBI Taxonomy" id="670289"/>
    <lineage>
        <taxon>Bacteria</taxon>
        <taxon>Pseudomonadati</taxon>
        <taxon>Bacteroidota</taxon>
        <taxon>Cytophagia</taxon>
        <taxon>Cytophagales</taxon>
        <taxon>Hymenobacteraceae</taxon>
        <taxon>Adhaeribacter</taxon>
    </lineage>
</organism>
<evidence type="ECO:0000313" key="1">
    <source>
        <dbReference type="EMBL" id="GEO02764.1"/>
    </source>
</evidence>
<gene>
    <name evidence="1" type="ORF">AAE02nite_04280</name>
</gene>
<accession>A0A512ASS5</accession>